<dbReference type="InterPro" id="IPR046335">
    <property type="entry name" value="LacI/GalR-like_sensor"/>
</dbReference>
<protein>
    <submittedName>
        <fullName evidence="6">LacI family transcriptional regulator</fullName>
    </submittedName>
</protein>
<dbReference type="Pfam" id="PF00356">
    <property type="entry name" value="LacI"/>
    <property type="match status" value="1"/>
</dbReference>
<evidence type="ECO:0000256" key="1">
    <source>
        <dbReference type="ARBA" id="ARBA00023015"/>
    </source>
</evidence>
<dbReference type="Proteomes" id="UP001200741">
    <property type="component" value="Unassembled WGS sequence"/>
</dbReference>
<dbReference type="PANTHER" id="PTHR30146">
    <property type="entry name" value="LACI-RELATED TRANSCRIPTIONAL REPRESSOR"/>
    <property type="match status" value="1"/>
</dbReference>
<evidence type="ECO:0000313" key="7">
    <source>
        <dbReference type="Proteomes" id="UP001200741"/>
    </source>
</evidence>
<keyword evidence="3" id="KW-0804">Transcription</keyword>
<gene>
    <name evidence="6" type="ORF">LXT13_19910</name>
</gene>
<dbReference type="Pfam" id="PF13377">
    <property type="entry name" value="Peripla_BP_3"/>
    <property type="match status" value="1"/>
</dbReference>
<dbReference type="CDD" id="cd01392">
    <property type="entry name" value="HTH_LacI"/>
    <property type="match status" value="1"/>
</dbReference>
<accession>A0ABS8XVG6</accession>
<organism evidence="6 7">
    <name type="scientific">Pelomonas cellulosilytica</name>
    <dbReference type="NCBI Taxonomy" id="2906762"/>
    <lineage>
        <taxon>Bacteria</taxon>
        <taxon>Pseudomonadati</taxon>
        <taxon>Pseudomonadota</taxon>
        <taxon>Betaproteobacteria</taxon>
        <taxon>Burkholderiales</taxon>
        <taxon>Sphaerotilaceae</taxon>
        <taxon>Roseateles</taxon>
    </lineage>
</organism>
<dbReference type="PANTHER" id="PTHR30146:SF109">
    <property type="entry name" value="HTH-TYPE TRANSCRIPTIONAL REGULATOR GALS"/>
    <property type="match status" value="1"/>
</dbReference>
<evidence type="ECO:0000256" key="2">
    <source>
        <dbReference type="ARBA" id="ARBA00023125"/>
    </source>
</evidence>
<dbReference type="Gene3D" id="3.40.50.2300">
    <property type="match status" value="2"/>
</dbReference>
<sequence length="352" mass="38326">MAEKRGVTIRELAQAAGVSIGTVSRALKGQPGLSEQTRGQVLEVAQQLGYDVGKLRTGKPRRMLFLYSRHVGSLANNPFYSYVLHGAETVCREAGVPLSLLSVQSGEDIAGQVRRHEADALLGAGYFDPEAMEAIRRCELPLVLVDHFYPGVRCVNDDNQLGGWLATRHLIEGGAQRVAAIFGPPTHYSVSLRAKGFRRALFEAGRLFDPDYEVTLDPVMDYRDAGREAMRQLLALPQRPDALFAYNDSTAIFAIEVCREHGLRVPEDIRVIGYDDIEEAAHFKPPLSTVKMDKEALGIVAARALIEGDTEPNDAALPVELVVRDSSRVAAAEPAAGRKGRRAAAALATERG</sequence>
<name>A0ABS8XVG6_9BURK</name>
<comment type="caution">
    <text evidence="6">The sequence shown here is derived from an EMBL/GenBank/DDBJ whole genome shotgun (WGS) entry which is preliminary data.</text>
</comment>
<dbReference type="InterPro" id="IPR000843">
    <property type="entry name" value="HTH_LacI"/>
</dbReference>
<proteinExistence type="predicted"/>
<dbReference type="PROSITE" id="PS00356">
    <property type="entry name" value="HTH_LACI_1"/>
    <property type="match status" value="1"/>
</dbReference>
<feature type="domain" description="HTH lacI-type" evidence="5">
    <location>
        <begin position="7"/>
        <end position="57"/>
    </location>
</feature>
<evidence type="ECO:0000259" key="5">
    <source>
        <dbReference type="PROSITE" id="PS50932"/>
    </source>
</evidence>
<dbReference type="SUPFAM" id="SSF47413">
    <property type="entry name" value="lambda repressor-like DNA-binding domains"/>
    <property type="match status" value="1"/>
</dbReference>
<keyword evidence="2" id="KW-0238">DNA-binding</keyword>
<dbReference type="RefSeq" id="WP_233373715.1">
    <property type="nucleotide sequence ID" value="NZ_JAJTWU010000008.1"/>
</dbReference>
<keyword evidence="7" id="KW-1185">Reference proteome</keyword>
<evidence type="ECO:0000256" key="4">
    <source>
        <dbReference type="SAM" id="MobiDB-lite"/>
    </source>
</evidence>
<keyword evidence="1" id="KW-0805">Transcription regulation</keyword>
<evidence type="ECO:0000256" key="3">
    <source>
        <dbReference type="ARBA" id="ARBA00023163"/>
    </source>
</evidence>
<feature type="region of interest" description="Disordered" evidence="4">
    <location>
        <begin position="333"/>
        <end position="352"/>
    </location>
</feature>
<dbReference type="InterPro" id="IPR010982">
    <property type="entry name" value="Lambda_DNA-bd_dom_sf"/>
</dbReference>
<reference evidence="6 7" key="1">
    <citation type="submission" date="2021-12" db="EMBL/GenBank/DDBJ databases">
        <title>Genome seq of P8.</title>
        <authorList>
            <person name="Seo T."/>
        </authorList>
    </citation>
    <scope>NUCLEOTIDE SEQUENCE [LARGE SCALE GENOMIC DNA]</scope>
    <source>
        <strain evidence="6 7">P8</strain>
    </source>
</reference>
<dbReference type="CDD" id="cd06267">
    <property type="entry name" value="PBP1_LacI_sugar_binding-like"/>
    <property type="match status" value="1"/>
</dbReference>
<dbReference type="SMART" id="SM00354">
    <property type="entry name" value="HTH_LACI"/>
    <property type="match status" value="1"/>
</dbReference>
<dbReference type="Gene3D" id="1.10.260.40">
    <property type="entry name" value="lambda repressor-like DNA-binding domains"/>
    <property type="match status" value="1"/>
</dbReference>
<dbReference type="PROSITE" id="PS50932">
    <property type="entry name" value="HTH_LACI_2"/>
    <property type="match status" value="1"/>
</dbReference>
<dbReference type="SUPFAM" id="SSF53822">
    <property type="entry name" value="Periplasmic binding protein-like I"/>
    <property type="match status" value="1"/>
</dbReference>
<dbReference type="InterPro" id="IPR028082">
    <property type="entry name" value="Peripla_BP_I"/>
</dbReference>
<dbReference type="EMBL" id="JAJTWU010000008">
    <property type="protein sequence ID" value="MCE4556669.1"/>
    <property type="molecule type" value="Genomic_DNA"/>
</dbReference>
<evidence type="ECO:0000313" key="6">
    <source>
        <dbReference type="EMBL" id="MCE4556669.1"/>
    </source>
</evidence>